<gene>
    <name evidence="2" type="ORF">UFOPK1740_00102</name>
</gene>
<proteinExistence type="predicted"/>
<organism evidence="2">
    <name type="scientific">freshwater metagenome</name>
    <dbReference type="NCBI Taxonomy" id="449393"/>
    <lineage>
        <taxon>unclassified sequences</taxon>
        <taxon>metagenomes</taxon>
        <taxon>ecological metagenomes</taxon>
    </lineage>
</organism>
<dbReference type="NCBIfam" id="TIGR03568">
    <property type="entry name" value="NeuC_NnaA"/>
    <property type="match status" value="1"/>
</dbReference>
<dbReference type="AlphaFoldDB" id="A0A6J6E2W5"/>
<evidence type="ECO:0000259" key="1">
    <source>
        <dbReference type="Pfam" id="PF02350"/>
    </source>
</evidence>
<protein>
    <submittedName>
        <fullName evidence="2">Unannotated protein</fullName>
    </submittedName>
</protein>
<reference evidence="2" key="1">
    <citation type="submission" date="2020-05" db="EMBL/GenBank/DDBJ databases">
        <authorList>
            <person name="Chiriac C."/>
            <person name="Salcher M."/>
            <person name="Ghai R."/>
            <person name="Kavagutti S V."/>
        </authorList>
    </citation>
    <scope>NUCLEOTIDE SEQUENCE</scope>
</reference>
<dbReference type="SUPFAM" id="SSF53756">
    <property type="entry name" value="UDP-Glycosyltransferase/glycogen phosphorylase"/>
    <property type="match status" value="1"/>
</dbReference>
<dbReference type="PANTHER" id="PTHR43174">
    <property type="entry name" value="UDP-N-ACETYLGLUCOSAMINE 2-EPIMERASE"/>
    <property type="match status" value="1"/>
</dbReference>
<dbReference type="EMBL" id="CAEZTU010000002">
    <property type="protein sequence ID" value="CAB4569545.1"/>
    <property type="molecule type" value="Genomic_DNA"/>
</dbReference>
<feature type="domain" description="UDP-N-acetylglucosamine 2-epimerase" evidence="1">
    <location>
        <begin position="24"/>
        <end position="369"/>
    </location>
</feature>
<dbReference type="InterPro" id="IPR020004">
    <property type="entry name" value="UDP-GlcNAc_Epase"/>
</dbReference>
<dbReference type="CDD" id="cd03786">
    <property type="entry name" value="GTB_UDP-GlcNAc_2-Epimerase"/>
    <property type="match status" value="1"/>
</dbReference>
<accession>A0A6J6E2W5</accession>
<evidence type="ECO:0000313" key="2">
    <source>
        <dbReference type="EMBL" id="CAB4569545.1"/>
    </source>
</evidence>
<sequence>MNRKICVVTSSRADYGLLRWIMQDIKDNPNLTLQVIATGMHLSNSFGLTLKEIEQDGFTINSKVEILSGDDSQLGIAESMSRALIEVARALDTLKPDLVLVLGDRFEIFASVSAAMVAKIPVAHLHGGEKTIGAYDDSFRHAITKLSHLHFVATKEYRKRVIQLGENPSSVFVVGGVGIDSINNLRLLSKSELEKELNLSFNEKSLLITFHPETLAKASPAEQMRELLNALEDQKNTTLIFTMPNADTGGQEISNMIKNFIAENPNAHAFTSLGQLKYFSCIKVVDAVVGNSSSGLLEVPTFKKATINIGDRQKGRLQAKSVINCEPDKKSILDSLDRVYSGAFNESLKTTINPYGIGGASAKIVKIIREISLEQIVTKIFYDLEFEYDND</sequence>
<name>A0A6J6E2W5_9ZZZZ</name>
<dbReference type="PANTHER" id="PTHR43174:SF3">
    <property type="entry name" value="UDP-N-ACETYLGLUCOSAMINE 2-EPIMERASE"/>
    <property type="match status" value="1"/>
</dbReference>
<dbReference type="Pfam" id="PF02350">
    <property type="entry name" value="Epimerase_2"/>
    <property type="match status" value="1"/>
</dbReference>
<dbReference type="GO" id="GO:0004553">
    <property type="term" value="F:hydrolase activity, hydrolyzing O-glycosyl compounds"/>
    <property type="evidence" value="ECO:0007669"/>
    <property type="project" value="InterPro"/>
</dbReference>
<dbReference type="Gene3D" id="3.40.50.2000">
    <property type="entry name" value="Glycogen Phosphorylase B"/>
    <property type="match status" value="2"/>
</dbReference>
<dbReference type="InterPro" id="IPR003331">
    <property type="entry name" value="UDP_GlcNAc_Epimerase_2_dom"/>
</dbReference>
<dbReference type="InterPro" id="IPR029767">
    <property type="entry name" value="WecB-like"/>
</dbReference>
<dbReference type="GO" id="GO:0006047">
    <property type="term" value="P:UDP-N-acetylglucosamine metabolic process"/>
    <property type="evidence" value="ECO:0007669"/>
    <property type="project" value="InterPro"/>
</dbReference>